<protein>
    <submittedName>
        <fullName evidence="1">Uncharacterized protein</fullName>
    </submittedName>
</protein>
<comment type="caution">
    <text evidence="1">The sequence shown here is derived from an EMBL/GenBank/DDBJ whole genome shotgun (WGS) entry which is preliminary data.</text>
</comment>
<gene>
    <name evidence="1" type="ORF">I4F81_009525</name>
</gene>
<dbReference type="Proteomes" id="UP000798662">
    <property type="component" value="Chromosome 3"/>
</dbReference>
<sequence length="156" mass="17222">MFQAESVADALSLILERFPTLPKVVFYGVACKIDRNGMQRVRFILSHHGVCFCLDRVHAKGHTCSCVYNPDAALAVTNCVSTQAAEVQHSISVKFRGHLTYMSPASFMAHRIAQLSLMNLTAAFKLTDAAAKAENDGVRLNSYYFKVRGVNHVLDS</sequence>
<accession>A0ACC3CA50</accession>
<organism evidence="1 2">
    <name type="scientific">Pyropia yezoensis</name>
    <name type="common">Susabi-nori</name>
    <name type="synonym">Porphyra yezoensis</name>
    <dbReference type="NCBI Taxonomy" id="2788"/>
    <lineage>
        <taxon>Eukaryota</taxon>
        <taxon>Rhodophyta</taxon>
        <taxon>Bangiophyceae</taxon>
        <taxon>Bangiales</taxon>
        <taxon>Bangiaceae</taxon>
        <taxon>Pyropia</taxon>
    </lineage>
</organism>
<keyword evidence="2" id="KW-1185">Reference proteome</keyword>
<proteinExistence type="predicted"/>
<evidence type="ECO:0000313" key="2">
    <source>
        <dbReference type="Proteomes" id="UP000798662"/>
    </source>
</evidence>
<name>A0ACC3CA50_PYRYE</name>
<reference evidence="1" key="1">
    <citation type="submission" date="2019-11" db="EMBL/GenBank/DDBJ databases">
        <title>Nori genome reveals adaptations in red seaweeds to the harsh intertidal environment.</title>
        <authorList>
            <person name="Wang D."/>
            <person name="Mao Y."/>
        </authorList>
    </citation>
    <scope>NUCLEOTIDE SEQUENCE</scope>
    <source>
        <tissue evidence="1">Gametophyte</tissue>
    </source>
</reference>
<dbReference type="EMBL" id="CM020620">
    <property type="protein sequence ID" value="KAK1867014.1"/>
    <property type="molecule type" value="Genomic_DNA"/>
</dbReference>
<evidence type="ECO:0000313" key="1">
    <source>
        <dbReference type="EMBL" id="KAK1867014.1"/>
    </source>
</evidence>